<dbReference type="Proteomes" id="UP000326062">
    <property type="component" value="Chromosome 17"/>
</dbReference>
<dbReference type="InterPro" id="IPR050671">
    <property type="entry name" value="CD300_family_receptors"/>
</dbReference>
<dbReference type="InterPro" id="IPR013106">
    <property type="entry name" value="Ig_V-set"/>
</dbReference>
<dbReference type="InterPro" id="IPR036179">
    <property type="entry name" value="Ig-like_dom_sf"/>
</dbReference>
<evidence type="ECO:0000256" key="2">
    <source>
        <dbReference type="ARBA" id="ARBA00022692"/>
    </source>
</evidence>
<comment type="caution">
    <text evidence="9">The sequence shown here is derived from an EMBL/GenBank/DDBJ whole genome shotgun (WGS) entry which is preliminary data.</text>
</comment>
<sequence>MGACGQLWVALNGELCCLSLSGPSKVTGIVGGSLSVECRYEEEFINNSKYWCKFPCMLLRKIVETKKPEREARKGRVSIKDHPANLTFTVTLESLREEDAGTYRCGIDVSLSFDPTFNVEVAVIQAPLASPTPRSTRPAVTAKTSTITAKVSTVSFTTLATKGATHSSSSQEEQEPTQSWRLHALLISLVFLLLLLGGVSLLAWRMVQRRVKAGEKPELPQSRNQAAGQAEPCYANLELQTRPLSGKPIQPTRVEVEYSTVKHELESRLPGEI</sequence>
<keyword evidence="2 7" id="KW-0812">Transmembrane</keyword>
<dbReference type="InterPro" id="IPR003599">
    <property type="entry name" value="Ig_sub"/>
</dbReference>
<evidence type="ECO:0000313" key="10">
    <source>
        <dbReference type="Proteomes" id="UP000326062"/>
    </source>
</evidence>
<name>A0A5N3X3Q4_MUNRE</name>
<dbReference type="AlphaFoldDB" id="A0A5N3X3Q4"/>
<dbReference type="Gene3D" id="2.60.40.10">
    <property type="entry name" value="Immunoglobulins"/>
    <property type="match status" value="1"/>
</dbReference>
<keyword evidence="4 7" id="KW-0472">Membrane</keyword>
<feature type="transmembrane region" description="Helical" evidence="7">
    <location>
        <begin position="180"/>
        <end position="204"/>
    </location>
</feature>
<reference evidence="9 10" key="1">
    <citation type="submission" date="2019-06" db="EMBL/GenBank/DDBJ databases">
        <title>Discovery of a novel chromosome fission-fusion reversal in muntjac.</title>
        <authorList>
            <person name="Mudd A.B."/>
            <person name="Bredeson J.V."/>
            <person name="Baum R."/>
            <person name="Hockemeyer D."/>
            <person name="Rokhsar D.S."/>
        </authorList>
    </citation>
    <scope>NUCLEOTIDE SEQUENCE [LARGE SCALE GENOMIC DNA]</scope>
    <source>
        <strain evidence="9">UCam_UCB_Mr</strain>
        <tissue evidence="9">Fibroblast cell line</tissue>
    </source>
</reference>
<keyword evidence="7" id="KW-1133">Transmembrane helix</keyword>
<evidence type="ECO:0000313" key="9">
    <source>
        <dbReference type="EMBL" id="KAB0367036.1"/>
    </source>
</evidence>
<dbReference type="GO" id="GO:0004888">
    <property type="term" value="F:transmembrane signaling receptor activity"/>
    <property type="evidence" value="ECO:0007669"/>
    <property type="project" value="TreeGrafter"/>
</dbReference>
<evidence type="ECO:0000256" key="3">
    <source>
        <dbReference type="ARBA" id="ARBA00022729"/>
    </source>
</evidence>
<dbReference type="FunFam" id="2.60.40.10:FF:000370">
    <property type="entry name" value="CMRF35-like molecule 1"/>
    <property type="match status" value="1"/>
</dbReference>
<dbReference type="Pfam" id="PF07686">
    <property type="entry name" value="V-set"/>
    <property type="match status" value="1"/>
</dbReference>
<dbReference type="Pfam" id="PF15330">
    <property type="entry name" value="SIT"/>
    <property type="match status" value="1"/>
</dbReference>
<evidence type="ECO:0000256" key="5">
    <source>
        <dbReference type="ARBA" id="ARBA00023157"/>
    </source>
</evidence>
<dbReference type="PANTHER" id="PTHR11860:SF115">
    <property type="entry name" value="IMMUNOGLOBULIN SUBTYPE DOMAIN-CONTAINING PROTEIN"/>
    <property type="match status" value="1"/>
</dbReference>
<dbReference type="GO" id="GO:0005886">
    <property type="term" value="C:plasma membrane"/>
    <property type="evidence" value="ECO:0007669"/>
    <property type="project" value="TreeGrafter"/>
</dbReference>
<keyword evidence="10" id="KW-1185">Reference proteome</keyword>
<feature type="region of interest" description="Disordered" evidence="6">
    <location>
        <begin position="213"/>
        <end position="232"/>
    </location>
</feature>
<dbReference type="CDD" id="cd05716">
    <property type="entry name" value="IgV_pIgR_like"/>
    <property type="match status" value="1"/>
</dbReference>
<protein>
    <recommendedName>
        <fullName evidence="8">Immunoglobulin domain-containing protein</fullName>
    </recommendedName>
</protein>
<dbReference type="PANTHER" id="PTHR11860">
    <property type="entry name" value="POLYMERIC-IMMUNOGLOBULIN RECEPTOR"/>
    <property type="match status" value="1"/>
</dbReference>
<dbReference type="SUPFAM" id="SSF48726">
    <property type="entry name" value="Immunoglobulin"/>
    <property type="match status" value="1"/>
</dbReference>
<comment type="subcellular location">
    <subcellularLocation>
        <location evidence="1">Membrane</location>
    </subcellularLocation>
</comment>
<feature type="domain" description="Immunoglobulin" evidence="8">
    <location>
        <begin position="23"/>
        <end position="124"/>
    </location>
</feature>
<evidence type="ECO:0000259" key="8">
    <source>
        <dbReference type="SMART" id="SM00409"/>
    </source>
</evidence>
<evidence type="ECO:0000256" key="1">
    <source>
        <dbReference type="ARBA" id="ARBA00004370"/>
    </source>
</evidence>
<evidence type="ECO:0000256" key="4">
    <source>
        <dbReference type="ARBA" id="ARBA00023136"/>
    </source>
</evidence>
<accession>A0A5N3X3Q4</accession>
<evidence type="ECO:0000256" key="7">
    <source>
        <dbReference type="SAM" id="Phobius"/>
    </source>
</evidence>
<proteinExistence type="predicted"/>
<dbReference type="SMART" id="SM00409">
    <property type="entry name" value="IG"/>
    <property type="match status" value="1"/>
</dbReference>
<dbReference type="EMBL" id="VCEB01000019">
    <property type="protein sequence ID" value="KAB0367036.1"/>
    <property type="molecule type" value="Genomic_DNA"/>
</dbReference>
<evidence type="ECO:0000256" key="6">
    <source>
        <dbReference type="SAM" id="MobiDB-lite"/>
    </source>
</evidence>
<gene>
    <name evidence="9" type="ORF">FD755_020360</name>
</gene>
<dbReference type="InterPro" id="IPR013783">
    <property type="entry name" value="Ig-like_fold"/>
</dbReference>
<organism evidence="9 10">
    <name type="scientific">Muntiacus reevesi</name>
    <name type="common">Reeves' muntjac</name>
    <name type="synonym">Cervus reevesi</name>
    <dbReference type="NCBI Taxonomy" id="9886"/>
    <lineage>
        <taxon>Eukaryota</taxon>
        <taxon>Metazoa</taxon>
        <taxon>Chordata</taxon>
        <taxon>Craniata</taxon>
        <taxon>Vertebrata</taxon>
        <taxon>Euteleostomi</taxon>
        <taxon>Mammalia</taxon>
        <taxon>Eutheria</taxon>
        <taxon>Laurasiatheria</taxon>
        <taxon>Artiodactyla</taxon>
        <taxon>Ruminantia</taxon>
        <taxon>Pecora</taxon>
        <taxon>Cervidae</taxon>
        <taxon>Muntiacinae</taxon>
        <taxon>Muntiacus</taxon>
    </lineage>
</organism>
<keyword evidence="3" id="KW-0732">Signal</keyword>
<keyword evidence="5" id="KW-1015">Disulfide bond</keyword>